<keyword evidence="8 16" id="KW-1133">Transmembrane helix</keyword>
<keyword evidence="4" id="KW-0997">Cell inner membrane</keyword>
<evidence type="ECO:0000256" key="18">
    <source>
        <dbReference type="SAM" id="Coils"/>
    </source>
</evidence>
<dbReference type="HAMAP" id="MF_01398">
    <property type="entry name" value="ATP_synth_b_bprime"/>
    <property type="match status" value="1"/>
</dbReference>
<dbReference type="GO" id="GO:0045259">
    <property type="term" value="C:proton-transporting ATP synthase complex"/>
    <property type="evidence" value="ECO:0007669"/>
    <property type="project" value="UniProtKB-KW"/>
</dbReference>
<evidence type="ECO:0000256" key="3">
    <source>
        <dbReference type="ARBA" id="ARBA00022475"/>
    </source>
</evidence>
<evidence type="ECO:0000256" key="12">
    <source>
        <dbReference type="ARBA" id="ARBA00025198"/>
    </source>
</evidence>
<gene>
    <name evidence="16" type="primary">atpF</name>
    <name evidence="19" type="ORF">F2Q65_06160</name>
</gene>
<evidence type="ECO:0000256" key="4">
    <source>
        <dbReference type="ARBA" id="ARBA00022519"/>
    </source>
</evidence>
<dbReference type="Gene3D" id="1.20.5.620">
    <property type="entry name" value="F1F0 ATP synthase subunit B, membrane domain"/>
    <property type="match status" value="1"/>
</dbReference>
<dbReference type="NCBIfam" id="NF004411">
    <property type="entry name" value="PRK05759.1-2"/>
    <property type="match status" value="1"/>
</dbReference>
<comment type="function">
    <text evidence="13">Component of the F(0) channel, it forms part of the peripheral stalk, linking F(1) to F(0). The b'-subunit is a diverged and duplicated form of b found in plants and photosynthetic bacteria.</text>
</comment>
<dbReference type="PANTHER" id="PTHR33445:SF1">
    <property type="entry name" value="ATP SYNTHASE SUBUNIT B"/>
    <property type="match status" value="1"/>
</dbReference>
<evidence type="ECO:0000313" key="20">
    <source>
        <dbReference type="Proteomes" id="UP000322981"/>
    </source>
</evidence>
<organism evidence="19 20">
    <name type="scientific">Thiohalocapsa marina</name>
    <dbReference type="NCBI Taxonomy" id="424902"/>
    <lineage>
        <taxon>Bacteria</taxon>
        <taxon>Pseudomonadati</taxon>
        <taxon>Pseudomonadota</taxon>
        <taxon>Gammaproteobacteria</taxon>
        <taxon>Chromatiales</taxon>
        <taxon>Chromatiaceae</taxon>
        <taxon>Thiohalocapsa</taxon>
    </lineage>
</organism>
<reference evidence="19 20" key="1">
    <citation type="submission" date="2019-09" db="EMBL/GenBank/DDBJ databases">
        <title>Whole-genome sequence of the purple sulfur bacterium Thiohalocapsa marina DSM 19078.</title>
        <authorList>
            <person name="Kyndt J.A."/>
            <person name="Meyer T.E."/>
        </authorList>
    </citation>
    <scope>NUCLEOTIDE SEQUENCE [LARGE SCALE GENOMIC DNA]</scope>
    <source>
        <strain evidence="19 20">DSM 19078</strain>
    </source>
</reference>
<evidence type="ECO:0000256" key="14">
    <source>
        <dbReference type="ARBA" id="ARBA00026054"/>
    </source>
</evidence>
<keyword evidence="18" id="KW-0175">Coiled coil</keyword>
<comment type="subunit">
    <text evidence="14">F-type ATPases have 2 components, F(1) - the catalytic core - and F(0) - the membrane proton channel. F(1) has five subunits: alpha(3), beta(3), gamma(1), delta(1), epsilon(1). F(0) has four main subunits: a(1), b(2) and c(10-14). The alpha and beta chains form an alternating ring which encloses part of the gamma chain. F(1) is attached to F(0) by a central stalk formed by the gamma and epsilon chains, while a peripheral stalk is formed by the delta and b chains.</text>
</comment>
<protein>
    <recommendedName>
        <fullName evidence="16">ATP synthase subunit b</fullName>
    </recommendedName>
    <alternativeName>
        <fullName evidence="16">ATP synthase F(0) sector subunit b</fullName>
    </alternativeName>
    <alternativeName>
        <fullName evidence="16">ATPase subunit I</fullName>
    </alternativeName>
    <alternativeName>
        <fullName evidence="16">F-type ATPase subunit b</fullName>
        <shortName evidence="16">F-ATPase subunit b</shortName>
    </alternativeName>
</protein>
<dbReference type="InterPro" id="IPR005864">
    <property type="entry name" value="ATP_synth_F0_bsu_bac"/>
</dbReference>
<comment type="function">
    <text evidence="12 16">F(1)F(0) ATP synthase produces ATP from ADP in the presence of a proton or sodium gradient. F-type ATPases consist of two structural domains, F(1) containing the extramembraneous catalytic core and F(0) containing the membrane proton channel, linked together by a central stalk and a peripheral stalk. During catalysis, ATP synthesis in the catalytic domain of F(1) is coupled via a rotary mechanism of the central stalk subunits to proton translocation.</text>
</comment>
<comment type="subunit">
    <text evidence="16">F-type ATPases have 2 components, F(1) - the catalytic core - and F(0) - the membrane proton channel. F(1) has five subunits: alpha(3), beta(3), gamma(1), delta(1), epsilon(1). F(0) has three main subunits: a(1), b(2) and c(10-14). The alpha and beta chains form an alternating ring which encloses part of the gamma chain. F(1) is attached to F(0) by a central stalk formed by the gamma and epsilon chains, while a peripheral stalk is formed by the delta and b chains.</text>
</comment>
<evidence type="ECO:0000256" key="8">
    <source>
        <dbReference type="ARBA" id="ARBA00022989"/>
    </source>
</evidence>
<evidence type="ECO:0000256" key="11">
    <source>
        <dbReference type="ARBA" id="ARBA00023310"/>
    </source>
</evidence>
<name>A0A5M8FPQ1_9GAMM</name>
<keyword evidence="3 16" id="KW-1003">Cell membrane</keyword>
<evidence type="ECO:0000256" key="1">
    <source>
        <dbReference type="ARBA" id="ARBA00005513"/>
    </source>
</evidence>
<dbReference type="FunFam" id="1.20.5.620:FF:000001">
    <property type="entry name" value="ATP synthase subunit b"/>
    <property type="match status" value="1"/>
</dbReference>
<dbReference type="Proteomes" id="UP000322981">
    <property type="component" value="Unassembled WGS sequence"/>
</dbReference>
<comment type="similarity">
    <text evidence="1 16 17">Belongs to the ATPase B chain family.</text>
</comment>
<dbReference type="RefSeq" id="WP_150091497.1">
    <property type="nucleotide sequence ID" value="NZ_JBFUOH010000134.1"/>
</dbReference>
<dbReference type="NCBIfam" id="TIGR01144">
    <property type="entry name" value="ATP_synt_b"/>
    <property type="match status" value="1"/>
</dbReference>
<dbReference type="CDD" id="cd06503">
    <property type="entry name" value="ATP-synt_Fo_b"/>
    <property type="match status" value="1"/>
</dbReference>
<keyword evidence="7 16" id="KW-0375">Hydrogen ion transport</keyword>
<dbReference type="GO" id="GO:0012505">
    <property type="term" value="C:endomembrane system"/>
    <property type="evidence" value="ECO:0007669"/>
    <property type="project" value="UniProtKB-SubCell"/>
</dbReference>
<evidence type="ECO:0000256" key="7">
    <source>
        <dbReference type="ARBA" id="ARBA00022781"/>
    </source>
</evidence>
<sequence length="156" mass="17529">MNINITLISQMIAFAVFVLFCMRYVWPPITKALDERAAKIAEGLAAAERGQQEQELGQQKALDMMREAKTNASDIVSQAQKRYNEIMDEAKRDAQAEAQRIKAAAHAEIEQEANRTREELRERMATLAVAAAEKILEKEVNADAHKAIVETFAKQI</sequence>
<dbReference type="OrthoDB" id="9788020at2"/>
<dbReference type="EMBL" id="VWXX01000006">
    <property type="protein sequence ID" value="KAA6185950.1"/>
    <property type="molecule type" value="Genomic_DNA"/>
</dbReference>
<accession>A0A5M8FPQ1</accession>
<evidence type="ECO:0000256" key="16">
    <source>
        <dbReference type="HAMAP-Rule" id="MF_01398"/>
    </source>
</evidence>
<keyword evidence="11 16" id="KW-0066">ATP synthesis</keyword>
<keyword evidence="20" id="KW-1185">Reference proteome</keyword>
<keyword evidence="10 16" id="KW-0472">Membrane</keyword>
<dbReference type="GO" id="GO:0046961">
    <property type="term" value="F:proton-transporting ATPase activity, rotational mechanism"/>
    <property type="evidence" value="ECO:0007669"/>
    <property type="project" value="TreeGrafter"/>
</dbReference>
<comment type="caution">
    <text evidence="19">The sequence shown here is derived from an EMBL/GenBank/DDBJ whole genome shotgun (WGS) entry which is preliminary data.</text>
</comment>
<evidence type="ECO:0000256" key="9">
    <source>
        <dbReference type="ARBA" id="ARBA00023065"/>
    </source>
</evidence>
<dbReference type="InterPro" id="IPR028987">
    <property type="entry name" value="ATP_synth_B-like_membr_sf"/>
</dbReference>
<keyword evidence="9 16" id="KW-0406">Ion transport</keyword>
<keyword evidence="6 16" id="KW-0812">Transmembrane</keyword>
<evidence type="ECO:0000256" key="15">
    <source>
        <dbReference type="ARBA" id="ARBA00037847"/>
    </source>
</evidence>
<dbReference type="GO" id="GO:0046933">
    <property type="term" value="F:proton-transporting ATP synthase activity, rotational mechanism"/>
    <property type="evidence" value="ECO:0007669"/>
    <property type="project" value="UniProtKB-UniRule"/>
</dbReference>
<dbReference type="InterPro" id="IPR050059">
    <property type="entry name" value="ATP_synthase_B_chain"/>
</dbReference>
<keyword evidence="5 16" id="KW-0138">CF(0)</keyword>
<evidence type="ECO:0000256" key="13">
    <source>
        <dbReference type="ARBA" id="ARBA00025614"/>
    </source>
</evidence>
<dbReference type="InterPro" id="IPR002146">
    <property type="entry name" value="ATP_synth_b/b'su_bac/chlpt"/>
</dbReference>
<evidence type="ECO:0000256" key="6">
    <source>
        <dbReference type="ARBA" id="ARBA00022692"/>
    </source>
</evidence>
<comment type="subcellular location">
    <subcellularLocation>
        <location evidence="16">Cell membrane</location>
        <topology evidence="16">Single-pass membrane protein</topology>
    </subcellularLocation>
    <subcellularLocation>
        <location evidence="15">Endomembrane system</location>
        <topology evidence="15">Single-pass membrane protein</topology>
    </subcellularLocation>
</comment>
<feature type="coiled-coil region" evidence="18">
    <location>
        <begin position="84"/>
        <end position="130"/>
    </location>
</feature>
<dbReference type="GO" id="GO:0005886">
    <property type="term" value="C:plasma membrane"/>
    <property type="evidence" value="ECO:0007669"/>
    <property type="project" value="UniProtKB-SubCell"/>
</dbReference>
<dbReference type="AlphaFoldDB" id="A0A5M8FPQ1"/>
<keyword evidence="2 16" id="KW-0813">Transport</keyword>
<evidence type="ECO:0000256" key="17">
    <source>
        <dbReference type="RuleBase" id="RU003848"/>
    </source>
</evidence>
<dbReference type="SUPFAM" id="SSF81573">
    <property type="entry name" value="F1F0 ATP synthase subunit B, membrane domain"/>
    <property type="match status" value="1"/>
</dbReference>
<evidence type="ECO:0000256" key="2">
    <source>
        <dbReference type="ARBA" id="ARBA00022448"/>
    </source>
</evidence>
<proteinExistence type="inferred from homology"/>
<evidence type="ECO:0000313" key="19">
    <source>
        <dbReference type="EMBL" id="KAA6185950.1"/>
    </source>
</evidence>
<evidence type="ECO:0000256" key="5">
    <source>
        <dbReference type="ARBA" id="ARBA00022547"/>
    </source>
</evidence>
<feature type="transmembrane region" description="Helical" evidence="16">
    <location>
        <begin position="6"/>
        <end position="26"/>
    </location>
</feature>
<dbReference type="PANTHER" id="PTHR33445">
    <property type="entry name" value="ATP SYNTHASE SUBUNIT B', CHLOROPLASTIC"/>
    <property type="match status" value="1"/>
</dbReference>
<evidence type="ECO:0000256" key="10">
    <source>
        <dbReference type="ARBA" id="ARBA00023136"/>
    </source>
</evidence>
<dbReference type="Pfam" id="PF00430">
    <property type="entry name" value="ATP-synt_B"/>
    <property type="match status" value="1"/>
</dbReference>